<dbReference type="EMBL" id="SDMP01000006">
    <property type="protein sequence ID" value="RYR53303.1"/>
    <property type="molecule type" value="Genomic_DNA"/>
</dbReference>
<protein>
    <submittedName>
        <fullName evidence="1">Uncharacterized protein</fullName>
    </submittedName>
</protein>
<organism evidence="1 2">
    <name type="scientific">Arachis hypogaea</name>
    <name type="common">Peanut</name>
    <dbReference type="NCBI Taxonomy" id="3818"/>
    <lineage>
        <taxon>Eukaryota</taxon>
        <taxon>Viridiplantae</taxon>
        <taxon>Streptophyta</taxon>
        <taxon>Embryophyta</taxon>
        <taxon>Tracheophyta</taxon>
        <taxon>Spermatophyta</taxon>
        <taxon>Magnoliopsida</taxon>
        <taxon>eudicotyledons</taxon>
        <taxon>Gunneridae</taxon>
        <taxon>Pentapetalae</taxon>
        <taxon>rosids</taxon>
        <taxon>fabids</taxon>
        <taxon>Fabales</taxon>
        <taxon>Fabaceae</taxon>
        <taxon>Papilionoideae</taxon>
        <taxon>50 kb inversion clade</taxon>
        <taxon>dalbergioids sensu lato</taxon>
        <taxon>Dalbergieae</taxon>
        <taxon>Pterocarpus clade</taxon>
        <taxon>Arachis</taxon>
    </lineage>
</organism>
<evidence type="ECO:0000313" key="2">
    <source>
        <dbReference type="Proteomes" id="UP000289738"/>
    </source>
</evidence>
<accession>A0A445CR02</accession>
<reference evidence="1 2" key="1">
    <citation type="submission" date="2019-01" db="EMBL/GenBank/DDBJ databases">
        <title>Sequencing of cultivated peanut Arachis hypogaea provides insights into genome evolution and oil improvement.</title>
        <authorList>
            <person name="Chen X."/>
        </authorList>
    </citation>
    <scope>NUCLEOTIDE SEQUENCE [LARGE SCALE GENOMIC DNA]</scope>
    <source>
        <strain evidence="2">cv. Fuhuasheng</strain>
        <tissue evidence="1">Leaves</tissue>
    </source>
</reference>
<sequence length="75" mass="8378">MAIPFLRSRSRFSSADLDLDGVRDLPAMNGSQSVNSFWSLFRSYKNYREHECEATAVLAVADCDSGIDASRKTML</sequence>
<name>A0A445CR02_ARAHY</name>
<evidence type="ECO:0000313" key="1">
    <source>
        <dbReference type="EMBL" id="RYR53303.1"/>
    </source>
</evidence>
<comment type="caution">
    <text evidence="1">The sequence shown here is derived from an EMBL/GenBank/DDBJ whole genome shotgun (WGS) entry which is preliminary data.</text>
</comment>
<gene>
    <name evidence="1" type="ORF">Ahy_A06g028324</name>
</gene>
<keyword evidence="2" id="KW-1185">Reference proteome</keyword>
<dbReference type="Proteomes" id="UP000289738">
    <property type="component" value="Chromosome A06"/>
</dbReference>
<proteinExistence type="predicted"/>
<dbReference type="AlphaFoldDB" id="A0A445CR02"/>